<sequence>MSRQDLLPGAGPVLSLRHALYRAGRDHRGGIGALATDMHLDLVTGYDTLQKKLNPTEERRWPNPDELEDIIRLTNDPRLLDALLRPAGAVWFKPVPVTATNDALQALAKLMKRLGEFVGSLHDGGADNRWQRHEVEALKHHGHEALRKILGIIAGAEQAMLAGEERHDG</sequence>
<accession>A0A1G6P1C7</accession>
<dbReference type="AlphaFoldDB" id="A0A1G6P1C7"/>
<dbReference type="RefSeq" id="WP_090336618.1">
    <property type="nucleotide sequence ID" value="NZ_FMZQ01000006.1"/>
</dbReference>
<organism evidence="1 2">
    <name type="scientific">Ectopseudomonas chengduensis</name>
    <dbReference type="NCBI Taxonomy" id="489632"/>
    <lineage>
        <taxon>Bacteria</taxon>
        <taxon>Pseudomonadati</taxon>
        <taxon>Pseudomonadota</taxon>
        <taxon>Gammaproteobacteria</taxon>
        <taxon>Pseudomonadales</taxon>
        <taxon>Pseudomonadaceae</taxon>
        <taxon>Ectopseudomonas</taxon>
    </lineage>
</organism>
<dbReference type="GO" id="GO:0003677">
    <property type="term" value="F:DNA binding"/>
    <property type="evidence" value="ECO:0007669"/>
    <property type="project" value="InterPro"/>
</dbReference>
<name>A0A1G6P1C7_9GAMM</name>
<evidence type="ECO:0000313" key="2">
    <source>
        <dbReference type="Proteomes" id="UP000199467"/>
    </source>
</evidence>
<evidence type="ECO:0000313" key="1">
    <source>
        <dbReference type="EMBL" id="SDC73225.1"/>
    </source>
</evidence>
<keyword evidence="2" id="KW-1185">Reference proteome</keyword>
<dbReference type="EMBL" id="FMZQ01000006">
    <property type="protein sequence ID" value="SDC73225.1"/>
    <property type="molecule type" value="Genomic_DNA"/>
</dbReference>
<proteinExistence type="predicted"/>
<dbReference type="Pfam" id="PF06892">
    <property type="entry name" value="Phage_CP76"/>
    <property type="match status" value="1"/>
</dbReference>
<protein>
    <submittedName>
        <fullName evidence="1">Uncharacterized protein</fullName>
    </submittedName>
</protein>
<gene>
    <name evidence="1" type="ORF">SAMN05216576_10623</name>
</gene>
<dbReference type="InterPro" id="IPR009679">
    <property type="entry name" value="Phage_186_CII-like"/>
</dbReference>
<reference evidence="2" key="1">
    <citation type="submission" date="2016-10" db="EMBL/GenBank/DDBJ databases">
        <authorList>
            <person name="Varghese N."/>
            <person name="Submissions S."/>
        </authorList>
    </citation>
    <scope>NUCLEOTIDE SEQUENCE [LARGE SCALE GENOMIC DNA]</scope>
    <source>
        <strain evidence="2">DSM 26382</strain>
    </source>
</reference>
<dbReference type="Proteomes" id="UP000199467">
    <property type="component" value="Unassembled WGS sequence"/>
</dbReference>